<dbReference type="GO" id="GO:0003843">
    <property type="term" value="F:1,3-beta-D-glucan synthase activity"/>
    <property type="evidence" value="ECO:0007669"/>
    <property type="project" value="UniProtKB-EC"/>
</dbReference>
<name>A0A1B2J9Z3_PICPA</name>
<evidence type="ECO:0000259" key="13">
    <source>
        <dbReference type="SMART" id="SM01205"/>
    </source>
</evidence>
<feature type="transmembrane region" description="Helical" evidence="12">
    <location>
        <begin position="1566"/>
        <end position="1586"/>
    </location>
</feature>
<feature type="transmembrane region" description="Helical" evidence="12">
    <location>
        <begin position="558"/>
        <end position="581"/>
    </location>
</feature>
<evidence type="ECO:0000313" key="15">
    <source>
        <dbReference type="Proteomes" id="UP000094565"/>
    </source>
</evidence>
<dbReference type="Pfam" id="PF14288">
    <property type="entry name" value="FKS1_dom1"/>
    <property type="match status" value="1"/>
</dbReference>
<dbReference type="GO" id="GO:0051278">
    <property type="term" value="P:fungal-type cell wall polysaccharide biosynthetic process"/>
    <property type="evidence" value="ECO:0007669"/>
    <property type="project" value="TreeGrafter"/>
</dbReference>
<dbReference type="GO" id="GO:0006075">
    <property type="term" value="P:(1-&gt;3)-beta-D-glucan biosynthetic process"/>
    <property type="evidence" value="ECO:0007669"/>
    <property type="project" value="InterPro"/>
</dbReference>
<feature type="transmembrane region" description="Helical" evidence="12">
    <location>
        <begin position="1252"/>
        <end position="1271"/>
    </location>
</feature>
<dbReference type="PANTHER" id="PTHR12741:SF48">
    <property type="entry name" value="1,3-BETA-GLUCAN SYNTHASE COMPONENT FKS1-RELATED"/>
    <property type="match status" value="1"/>
</dbReference>
<feature type="transmembrane region" description="Helical" evidence="12">
    <location>
        <begin position="483"/>
        <end position="504"/>
    </location>
</feature>
<evidence type="ECO:0000256" key="10">
    <source>
        <dbReference type="ARBA" id="ARBA00047777"/>
    </source>
</evidence>
<evidence type="ECO:0000256" key="6">
    <source>
        <dbReference type="ARBA" id="ARBA00022692"/>
    </source>
</evidence>
<dbReference type="EC" id="2.4.1.34" evidence="3"/>
<dbReference type="Pfam" id="PF02364">
    <property type="entry name" value="Glucan_synthase"/>
    <property type="match status" value="1"/>
</dbReference>
<evidence type="ECO:0000256" key="1">
    <source>
        <dbReference type="ARBA" id="ARBA00004141"/>
    </source>
</evidence>
<dbReference type="SMART" id="SM01205">
    <property type="entry name" value="FKS1_dom1"/>
    <property type="match status" value="1"/>
</dbReference>
<feature type="transmembrane region" description="Helical" evidence="12">
    <location>
        <begin position="357"/>
        <end position="384"/>
    </location>
</feature>
<comment type="catalytic activity">
    <reaction evidence="10">
        <text>[(1-&gt;3)-beta-D-glucosyl](n) + UDP-alpha-D-glucose = [(1-&gt;3)-beta-D-glucosyl](n+1) + UDP + H(+)</text>
        <dbReference type="Rhea" id="RHEA:21476"/>
        <dbReference type="Rhea" id="RHEA-COMP:11146"/>
        <dbReference type="Rhea" id="RHEA-COMP:14303"/>
        <dbReference type="ChEBI" id="CHEBI:15378"/>
        <dbReference type="ChEBI" id="CHEBI:37671"/>
        <dbReference type="ChEBI" id="CHEBI:58223"/>
        <dbReference type="ChEBI" id="CHEBI:58885"/>
        <dbReference type="EC" id="2.4.1.34"/>
    </reaction>
</comment>
<keyword evidence="7 12" id="KW-1133">Transmembrane helix</keyword>
<feature type="transmembrane region" description="Helical" evidence="12">
    <location>
        <begin position="1219"/>
        <end position="1240"/>
    </location>
</feature>
<feature type="transmembrane region" description="Helical" evidence="12">
    <location>
        <begin position="1332"/>
        <end position="1350"/>
    </location>
</feature>
<organism evidence="14 15">
    <name type="scientific">Komagataella pastoris</name>
    <name type="common">Yeast</name>
    <name type="synonym">Pichia pastoris</name>
    <dbReference type="NCBI Taxonomy" id="4922"/>
    <lineage>
        <taxon>Eukaryota</taxon>
        <taxon>Fungi</taxon>
        <taxon>Dikarya</taxon>
        <taxon>Ascomycota</taxon>
        <taxon>Saccharomycotina</taxon>
        <taxon>Pichiomycetes</taxon>
        <taxon>Pichiales</taxon>
        <taxon>Pichiaceae</taxon>
        <taxon>Komagataella</taxon>
    </lineage>
</organism>
<feature type="domain" description="1,3-beta-glucan synthase component FKS1-like" evidence="13">
    <location>
        <begin position="165"/>
        <end position="278"/>
    </location>
</feature>
<evidence type="ECO:0000256" key="11">
    <source>
        <dbReference type="SAM" id="MobiDB-lite"/>
    </source>
</evidence>
<feature type="transmembrane region" description="Helical" evidence="12">
    <location>
        <begin position="1163"/>
        <end position="1182"/>
    </location>
</feature>
<dbReference type="Pfam" id="PF23605">
    <property type="entry name" value="FKS1_dom2"/>
    <property type="match status" value="1"/>
</dbReference>
<dbReference type="InterPro" id="IPR003440">
    <property type="entry name" value="Glyco_trans_48_dom"/>
</dbReference>
<feature type="transmembrane region" description="Helical" evidence="12">
    <location>
        <begin position="1497"/>
        <end position="1522"/>
    </location>
</feature>
<keyword evidence="6 12" id="KW-0812">Transmembrane</keyword>
<evidence type="ECO:0000256" key="8">
    <source>
        <dbReference type="ARBA" id="ARBA00023136"/>
    </source>
</evidence>
<evidence type="ECO:0000256" key="4">
    <source>
        <dbReference type="ARBA" id="ARBA00022676"/>
    </source>
</evidence>
<dbReference type="Proteomes" id="UP000094565">
    <property type="component" value="Chromosome 1"/>
</dbReference>
<keyword evidence="15" id="KW-1185">Reference proteome</keyword>
<feature type="transmembrane region" description="Helical" evidence="12">
    <location>
        <begin position="1598"/>
        <end position="1622"/>
    </location>
</feature>
<evidence type="ECO:0000256" key="2">
    <source>
        <dbReference type="ARBA" id="ARBA00009040"/>
    </source>
</evidence>
<evidence type="ECO:0000256" key="12">
    <source>
        <dbReference type="SAM" id="Phobius"/>
    </source>
</evidence>
<accession>A0A1B2J9Z3</accession>
<evidence type="ECO:0000256" key="9">
    <source>
        <dbReference type="ARBA" id="ARBA00031935"/>
    </source>
</evidence>
<feature type="transmembrane region" description="Helical" evidence="12">
    <location>
        <begin position="396"/>
        <end position="417"/>
    </location>
</feature>
<dbReference type="InterPro" id="IPR026899">
    <property type="entry name" value="FKS1-like_dom1"/>
</dbReference>
<dbReference type="EMBL" id="CP014584">
    <property type="protein sequence ID" value="ANZ74843.1"/>
    <property type="molecule type" value="Genomic_DNA"/>
</dbReference>
<protein>
    <recommendedName>
        <fullName evidence="3">1,3-beta-glucan synthase</fullName>
        <ecNumber evidence="3">2.4.1.34</ecNumber>
    </recommendedName>
    <alternativeName>
        <fullName evidence="9">1,3-beta-D-glucan-UDP glucosyltransferase</fullName>
    </alternativeName>
</protein>
<feature type="transmembrane region" description="Helical" evidence="12">
    <location>
        <begin position="1422"/>
        <end position="1443"/>
    </location>
</feature>
<feature type="compositionally biased region" description="Polar residues" evidence="11">
    <location>
        <begin position="1701"/>
        <end position="1719"/>
    </location>
</feature>
<feature type="transmembrane region" description="Helical" evidence="12">
    <location>
        <begin position="1656"/>
        <end position="1679"/>
    </location>
</feature>
<evidence type="ECO:0000256" key="7">
    <source>
        <dbReference type="ARBA" id="ARBA00022989"/>
    </source>
</evidence>
<keyword evidence="8 12" id="KW-0472">Membrane</keyword>
<feature type="transmembrane region" description="Helical" evidence="12">
    <location>
        <begin position="1528"/>
        <end position="1546"/>
    </location>
</feature>
<feature type="transmembrane region" description="Helical" evidence="12">
    <location>
        <begin position="429"/>
        <end position="449"/>
    </location>
</feature>
<dbReference type="OrthoDB" id="1880850at2759"/>
<gene>
    <name evidence="14" type="ORF">ATY40_BA7501628</name>
</gene>
<reference evidence="14 15" key="1">
    <citation type="submission" date="2016-02" db="EMBL/GenBank/DDBJ databases">
        <title>Comparative genomic and transcriptomic foundation for Pichia pastoris.</title>
        <authorList>
            <person name="Love K.R."/>
            <person name="Shah K.A."/>
            <person name="Whittaker C.A."/>
            <person name="Wu J."/>
            <person name="Bartlett M.C."/>
            <person name="Ma D."/>
            <person name="Leeson R.L."/>
            <person name="Priest M."/>
            <person name="Young S.K."/>
            <person name="Love J.C."/>
        </authorList>
    </citation>
    <scope>NUCLEOTIDE SEQUENCE [LARGE SCALE GENOMIC DNA]</scope>
    <source>
        <strain evidence="14 15">ATCC 28485</strain>
    </source>
</reference>
<dbReference type="InterPro" id="IPR056261">
    <property type="entry name" value="FKS1-like_dom2"/>
</dbReference>
<sequence>MISNESQEILDQPEIETPFNEPYYSWVSNKESPLTKEEILSIFLKLGNIFGFQHDSVMNMYDHYMVQLNSRCSRTEPHVALVSLHSDYIGGEHSNYRKWYFITQLEFDPDFEWVLNDKKSNRKSMYTKKDTDYPDEYSLANLKASNLFNAIQYRWKQKCYQLSTSELTEQVALYLLIWGEANQLRFMPELICFIYKTALDFLNFTKGNEDISLFFPEFDYLDRVVTPLYNYIRDQQYHLRENCYVQRERDHNRVIGYDDVNQFFWYYDNYKKLRLLDKTKLISLPAYEWYSKLGEVKWEKVFYKTYKENRSWWHLATNFNRIWVIHLCMFWYYTCFNSGTLYTKDYSQLLNNQPTPAAVLSSCSLAGVIACLVQIIAVFCEWTFLPATWFYTKTIILKLLLMFFLFCINLAPSVYIFGFIPLDVFSHNAFILSIAQFVISIITVLFCSIQPLGKIVGCFNRNQISAQDIFTASYPKLSTRSQILSHLIWILIFGAKFTESYFFLTLSLRDPIRNLSNLEMTRCIGDALIGKVLCQHHPKVVLVLMFLTDLILFFLDTYLWYIIFNIVFSVGLSFSLGISVLSPWRNIFTRLPQRIYSKILSTSEMEVKYKPKVLISQIWNAVVISMYREHLLSVDHVHRLVYNQIPDEADGRTTLRQPSFFVSQDDSSLTLKDYLIPFSEAERRVSFFAQSLSTPLPEPVSTQAMPVFTVLVPHYGEKILFSLKEIIKEDQNSRLTLLEYLKQIYPIEWGCFVNDTKLMAHATGDYEFPELDMTSKELESRLLESKTYDLPFYCVGYKSSSPEYTLRTRIWASLRGQTLYRTVSGFMNYFKAVRLLHRVENPDILEDVIETEFLEDYLDCVARNKFHLIVSMQRYQQFSEREMEDTMAILKVYPDLKIVSLEKEEVGEECFYYSVLYSGKNKNEDGTLAPIYKVRLSGNPILGDGKSDNQNQALIFYRGEYIQVIDANQDNYLEECLKIRSVLAEFEEMEVDTTSPYIPGVADKNNSPVAIVGAREYIFSENSGVLGDVAAGKEQTFGTLFARTLAEIGGKLHYGHPDFLNAIFMTTRGGISKAQKGLHLNEDIYAGMNALMRGGRIKHCDYYQCGKGRDLGFGSILNFTTKIGAGMGEQMLSREYYYLGTQLPLDRFLSFYYAHPGFHINNLFIILSVQTFMLVLLNLGALSHESIKCIYDKNVPITDLQIPIGCYQITPVLDWVSRFVFSIFICFFISFAPLFIQELIERGVYKAFSRLFLHFLSLSPLFEVFVCQIYSNSLKSDLVFGGAKYISTGRSFAITRNPFTHLYANYAPTSIYSGSRLFLVLLFATLSMWKPALLWFWITLVALCVSPFIFNPHQFVILEFFLDYREYIRWLTRGNSKWHQNSWIGFTRSGRSRILGTKKPERNQDFTHAISMAHRTSLASTFFVELIVPIIQAVAAFIAYTFVNSQNGVKNVEATHSVIRIIIVTLLPIVLNIITLLVVFILSCFTGPIFSVCFKNTASLLAGIAHGMGLFNHVLAFLVLWLLENWNFTRTLAGLICSIFIQRAILQGVKILLLTRETLLDSSNRAWWSGKWIGSGLGVLILSQPIREFLVKIIELSLFAADFVIGHTILFAISIFLLVPFVDQWHSSILFWLKPTRKYRGRIYSLKQKARRRRSAIRYFLVFILILIVFVGLIVGPIVSAKFIPNMQQFIPEQGLGLFQPTNQNNNDTGPNAPSTIPTQKPEPRTWSTWA</sequence>
<feature type="transmembrane region" description="Helical" evidence="12">
    <location>
        <begin position="1458"/>
        <end position="1485"/>
    </location>
</feature>
<dbReference type="GO" id="GO:0005886">
    <property type="term" value="C:plasma membrane"/>
    <property type="evidence" value="ECO:0007669"/>
    <property type="project" value="TreeGrafter"/>
</dbReference>
<feature type="region of interest" description="Disordered" evidence="11">
    <location>
        <begin position="1701"/>
        <end position="1731"/>
    </location>
</feature>
<keyword evidence="5" id="KW-0808">Transferase</keyword>
<dbReference type="PANTHER" id="PTHR12741">
    <property type="entry name" value="LYST-INTERACTING PROTEIN LIP5 DOPAMINE RESPONSIVE PROTEIN DRG-1"/>
    <property type="match status" value="1"/>
</dbReference>
<evidence type="ECO:0000256" key="5">
    <source>
        <dbReference type="ARBA" id="ARBA00022679"/>
    </source>
</evidence>
<dbReference type="GO" id="GO:0000148">
    <property type="term" value="C:1,3-beta-D-glucan synthase complex"/>
    <property type="evidence" value="ECO:0007669"/>
    <property type="project" value="InterPro"/>
</dbReference>
<comment type="subcellular location">
    <subcellularLocation>
        <location evidence="1">Membrane</location>
        <topology evidence="1">Multi-pass membrane protein</topology>
    </subcellularLocation>
</comment>
<evidence type="ECO:0000313" key="14">
    <source>
        <dbReference type="EMBL" id="ANZ74843.1"/>
    </source>
</evidence>
<evidence type="ECO:0000256" key="3">
    <source>
        <dbReference type="ARBA" id="ARBA00012589"/>
    </source>
</evidence>
<comment type="similarity">
    <text evidence="2">Belongs to the glycosyltransferase 48 family.</text>
</comment>
<keyword evidence="4" id="KW-0328">Glycosyltransferase</keyword>
<proteinExistence type="inferred from homology"/>